<keyword evidence="2" id="KW-1185">Reference proteome</keyword>
<feature type="non-terminal residue" evidence="1">
    <location>
        <position position="236"/>
    </location>
</feature>
<evidence type="ECO:0000313" key="1">
    <source>
        <dbReference type="EMBL" id="KFM61738.1"/>
    </source>
</evidence>
<dbReference type="Proteomes" id="UP000054359">
    <property type="component" value="Unassembled WGS sequence"/>
</dbReference>
<gene>
    <name evidence="1" type="ORF">X975_22023</name>
</gene>
<name>A0A087T9E9_STEMI</name>
<reference evidence="1 2" key="1">
    <citation type="submission" date="2013-11" db="EMBL/GenBank/DDBJ databases">
        <title>Genome sequencing of Stegodyphus mimosarum.</title>
        <authorList>
            <person name="Bechsgaard J."/>
        </authorList>
    </citation>
    <scope>NUCLEOTIDE SEQUENCE [LARGE SCALE GENOMIC DNA]</scope>
</reference>
<protein>
    <submittedName>
        <fullName evidence="1">Uncharacterized protein</fullName>
    </submittedName>
</protein>
<accession>A0A087T9E9</accession>
<sequence length="236" mass="25882">MNTSAMEPLSILEPLQPQTPALSEDSESVLGIPLEYITATEHSDGNYVTISIPEDSVPCDSEALKASEPGTSFTLNPQNILVYSPLPKTEYEDPLLTESLQTPEIPTIHIEDTPESALPKESTEEIVKQTENDLPSQQNTANNEHNYQLAVSEHNYQLDTSNAVKSSLTRNSFSNHLITLEEHLNWLQDQMASTCDVDPNNLLALFSTDDVANNECLAVQIAGDSSIKNETNDIVG</sequence>
<organism evidence="1 2">
    <name type="scientific">Stegodyphus mimosarum</name>
    <name type="common">African social velvet spider</name>
    <dbReference type="NCBI Taxonomy" id="407821"/>
    <lineage>
        <taxon>Eukaryota</taxon>
        <taxon>Metazoa</taxon>
        <taxon>Ecdysozoa</taxon>
        <taxon>Arthropoda</taxon>
        <taxon>Chelicerata</taxon>
        <taxon>Arachnida</taxon>
        <taxon>Araneae</taxon>
        <taxon>Araneomorphae</taxon>
        <taxon>Entelegynae</taxon>
        <taxon>Eresoidea</taxon>
        <taxon>Eresidae</taxon>
        <taxon>Stegodyphus</taxon>
    </lineage>
</organism>
<proteinExistence type="predicted"/>
<dbReference type="EMBL" id="KK114125">
    <property type="protein sequence ID" value="KFM61738.1"/>
    <property type="molecule type" value="Genomic_DNA"/>
</dbReference>
<evidence type="ECO:0000313" key="2">
    <source>
        <dbReference type="Proteomes" id="UP000054359"/>
    </source>
</evidence>
<dbReference type="AlphaFoldDB" id="A0A087T9E9"/>